<evidence type="ECO:0000256" key="8">
    <source>
        <dbReference type="PROSITE-ProRule" id="PRU00175"/>
    </source>
</evidence>
<dbReference type="PROSITE" id="PS00518">
    <property type="entry name" value="ZF_RING_1"/>
    <property type="match status" value="1"/>
</dbReference>
<protein>
    <submittedName>
        <fullName evidence="12">SHPRH protein</fullName>
    </submittedName>
</protein>
<dbReference type="GO" id="GO:0006281">
    <property type="term" value="P:DNA repair"/>
    <property type="evidence" value="ECO:0007669"/>
    <property type="project" value="TreeGrafter"/>
</dbReference>
<evidence type="ECO:0000256" key="6">
    <source>
        <dbReference type="ARBA" id="ARBA00022833"/>
    </source>
</evidence>
<evidence type="ECO:0000259" key="11">
    <source>
        <dbReference type="PROSITE" id="PS51192"/>
    </source>
</evidence>
<dbReference type="Pfam" id="PF00656">
    <property type="entry name" value="Peptidase_C14"/>
    <property type="match status" value="1"/>
</dbReference>
<dbReference type="Proteomes" id="UP000604046">
    <property type="component" value="Unassembled WGS sequence"/>
</dbReference>
<dbReference type="SMART" id="SM00487">
    <property type="entry name" value="DEXDc"/>
    <property type="match status" value="1"/>
</dbReference>
<keyword evidence="13" id="KW-1185">Reference proteome</keyword>
<dbReference type="InterPro" id="IPR027417">
    <property type="entry name" value="P-loop_NTPase"/>
</dbReference>
<dbReference type="AlphaFoldDB" id="A0A812U8R7"/>
<evidence type="ECO:0000256" key="7">
    <source>
        <dbReference type="ARBA" id="ARBA00022840"/>
    </source>
</evidence>
<evidence type="ECO:0000256" key="3">
    <source>
        <dbReference type="ARBA" id="ARBA00022771"/>
    </source>
</evidence>
<dbReference type="InterPro" id="IPR011600">
    <property type="entry name" value="Pept_C14_caspase"/>
</dbReference>
<name>A0A812U8R7_9DINO</name>
<evidence type="ECO:0000256" key="9">
    <source>
        <dbReference type="SAM" id="MobiDB-lite"/>
    </source>
</evidence>
<keyword evidence="1" id="KW-0479">Metal-binding</keyword>
<evidence type="ECO:0000259" key="10">
    <source>
        <dbReference type="PROSITE" id="PS50089"/>
    </source>
</evidence>
<feature type="compositionally biased region" description="Polar residues" evidence="9">
    <location>
        <begin position="1"/>
        <end position="10"/>
    </location>
</feature>
<keyword evidence="3 8" id="KW-0863">Zinc-finger</keyword>
<dbReference type="InterPro" id="IPR017907">
    <property type="entry name" value="Znf_RING_CS"/>
</dbReference>
<feature type="region of interest" description="Disordered" evidence="9">
    <location>
        <begin position="1"/>
        <end position="21"/>
    </location>
</feature>
<feature type="domain" description="RING-type" evidence="10">
    <location>
        <begin position="798"/>
        <end position="838"/>
    </location>
</feature>
<keyword evidence="6" id="KW-0862">Zinc</keyword>
<dbReference type="GO" id="GO:0004386">
    <property type="term" value="F:helicase activity"/>
    <property type="evidence" value="ECO:0007669"/>
    <property type="project" value="UniProtKB-KW"/>
</dbReference>
<keyword evidence="2" id="KW-0547">Nucleotide-binding</keyword>
<dbReference type="InterPro" id="IPR049730">
    <property type="entry name" value="SNF2/RAD54-like_C"/>
</dbReference>
<dbReference type="InterPro" id="IPR000330">
    <property type="entry name" value="SNF2_N"/>
</dbReference>
<proteinExistence type="predicted"/>
<dbReference type="SUPFAM" id="SSF52540">
    <property type="entry name" value="P-loop containing nucleoside triphosphate hydrolases"/>
    <property type="match status" value="2"/>
</dbReference>
<dbReference type="GO" id="GO:0005524">
    <property type="term" value="F:ATP binding"/>
    <property type="evidence" value="ECO:0007669"/>
    <property type="project" value="UniProtKB-KW"/>
</dbReference>
<dbReference type="OrthoDB" id="261960at2759"/>
<keyword evidence="4" id="KW-0378">Hydrolase</keyword>
<dbReference type="PANTHER" id="PTHR45626">
    <property type="entry name" value="TRANSCRIPTION TERMINATION FACTOR 2-RELATED"/>
    <property type="match status" value="1"/>
</dbReference>
<dbReference type="SUPFAM" id="SSF57850">
    <property type="entry name" value="RING/U-box"/>
    <property type="match status" value="1"/>
</dbReference>
<dbReference type="SMART" id="SM00184">
    <property type="entry name" value="RING"/>
    <property type="match status" value="1"/>
</dbReference>
<evidence type="ECO:0000313" key="13">
    <source>
        <dbReference type="Proteomes" id="UP000604046"/>
    </source>
</evidence>
<sequence length="1240" mass="136226">MDSSVQQSWSCRRPGHTARNIPGAVEKGEWQESRALSCPQQLFEKLTQVGQVRSLQSALAAKFAAAKLTSTWPIACQIQPSPQFGYCRDFIGLLILLGKKADLEALEVEAKEQPAVPSGWREEEPSLEAPLRVCAVVEGAQETEGLPGGLQVDLELRVVADPMALAQRARFARAIYPPWTLGPHLRFSWRLEALARRSHEESVVDLAGAAGPGRQTLAGMWGWSGGERSTERTTKSPYACRLPAEAPASSRAFQLLSNALDAEAEAHGLLLPLRGHQLRSLAWMQACEAERAPLLLGASREFFPALHPPHATQQLLCEALGCRAVARVQRAFHVRGGLLADQVGSGKTAITLGLVASDSSQCGLEAGCKRTLVLVPGRLLQQWQQEVRKFLPPKSVDLYLNVSEEIPKRGAVPQLLLLPVEILMPDGKRPRMEASFDLDLAEMMHALRAVCLRGLERIVVDEFHELLDSSGSSGRLSALQELWADSGASLWGLTGTPPLSDFASVARIAQAFKIDLQAFRRQLDAREMAQRMLDHVARANGSSALSGLDVHEELVSLYHTPAERAIYVQGVADAKRKHKQQKQTGHKEETVCSDLLQLCSHFRLEEAGVEDAETESASLLRTRADAVETARQWLLVSSRKMEAEILSARMGGGLPTLVAEQYAQLLAEVGMVGGHSGHSGQRAGGPPEMEAEAVASQIAGASAARRSHAGQRRHERDADDLILRAITEVRESSHGPRCSGCPAAPQGPTSGHTGDGLELLVELLEEVKQAKEAFRQRSHEHAFLAAMLEAAEASRFRCPVCFTEAPPTERAILAACAHLFCLHCAGTLVRRGECALCRQSLRREGLEEVLRVREPGAVQPGEREERQRWGRFGSKLFHVVRKLRDIAHEDPTARAIVFVQWASLRRKLAATFAEFKVPYVCLEERLDSKGVGVLNSFWEKDDVVTSFQGAPLDSTEGPKVLLLSLQDAASGTNLTRANHVLFVHPMFASCSRRAVAYEKQALGRCLRVGQTKKVFLWRFVTLGTVEEELSYRHQAELWQRTPELLAKRAEAQQARAVRWEEPGDKAEMQGNEIPWGEKLQALSDEDVDLDDLFWEHASARPPALCAPVVFVHEALIIGVNYTGSHAQLKGAVNDAWNLHAVLRQSLLFEEDHVRVLVDDGEAVKLSQVPSRDNILSGFQWLMDGAQPGDSLVLAFCGYGAQHPKDAEGKDHEAYLVPSDYAEDLPQDWWSQAGIASWIAA</sequence>
<accession>A0A812U8R7</accession>
<reference evidence="12" key="1">
    <citation type="submission" date="2021-02" db="EMBL/GenBank/DDBJ databases">
        <authorList>
            <person name="Dougan E. K."/>
            <person name="Rhodes N."/>
            <person name="Thang M."/>
            <person name="Chan C."/>
        </authorList>
    </citation>
    <scope>NUCLEOTIDE SEQUENCE</scope>
</reference>
<dbReference type="Pfam" id="PF00176">
    <property type="entry name" value="SNF2-rel_dom"/>
    <property type="match status" value="1"/>
</dbReference>
<evidence type="ECO:0000256" key="5">
    <source>
        <dbReference type="ARBA" id="ARBA00022806"/>
    </source>
</evidence>
<dbReference type="Gene3D" id="3.40.50.300">
    <property type="entry name" value="P-loop containing nucleotide triphosphate hydrolases"/>
    <property type="match status" value="2"/>
</dbReference>
<dbReference type="GO" id="GO:0005634">
    <property type="term" value="C:nucleus"/>
    <property type="evidence" value="ECO:0007669"/>
    <property type="project" value="TreeGrafter"/>
</dbReference>
<dbReference type="PROSITE" id="PS50089">
    <property type="entry name" value="ZF_RING_2"/>
    <property type="match status" value="1"/>
</dbReference>
<dbReference type="Gene3D" id="3.40.50.12660">
    <property type="match status" value="1"/>
</dbReference>
<dbReference type="GO" id="GO:0008270">
    <property type="term" value="F:zinc ion binding"/>
    <property type="evidence" value="ECO:0007669"/>
    <property type="project" value="UniProtKB-KW"/>
</dbReference>
<evidence type="ECO:0000256" key="2">
    <source>
        <dbReference type="ARBA" id="ARBA00022741"/>
    </source>
</evidence>
<dbReference type="InterPro" id="IPR014001">
    <property type="entry name" value="Helicase_ATP-bd"/>
</dbReference>
<dbReference type="PANTHER" id="PTHR45626:SF26">
    <property type="entry name" value="FAMILY HELICASE, PUTATIVE (AFU_ORTHOLOGUE AFUA_2G09120)-RELATED"/>
    <property type="match status" value="1"/>
</dbReference>
<dbReference type="InterPro" id="IPR050628">
    <property type="entry name" value="SNF2_RAD54_helicase_TF"/>
</dbReference>
<gene>
    <name evidence="12" type="primary">SHPRH</name>
    <name evidence="12" type="ORF">SNAT2548_LOCUS31341</name>
</gene>
<keyword evidence="7" id="KW-0067">ATP-binding</keyword>
<evidence type="ECO:0000313" key="12">
    <source>
        <dbReference type="EMBL" id="CAE7557129.1"/>
    </source>
</evidence>
<dbReference type="EMBL" id="CAJNDS010002653">
    <property type="protein sequence ID" value="CAE7557129.1"/>
    <property type="molecule type" value="Genomic_DNA"/>
</dbReference>
<dbReference type="GO" id="GO:0008094">
    <property type="term" value="F:ATP-dependent activity, acting on DNA"/>
    <property type="evidence" value="ECO:0007669"/>
    <property type="project" value="TreeGrafter"/>
</dbReference>
<dbReference type="Pfam" id="PF14634">
    <property type="entry name" value="zf-RING_5"/>
    <property type="match status" value="1"/>
</dbReference>
<comment type="caution">
    <text evidence="12">The sequence shown here is derived from an EMBL/GenBank/DDBJ whole genome shotgun (WGS) entry which is preliminary data.</text>
</comment>
<evidence type="ECO:0000256" key="1">
    <source>
        <dbReference type="ARBA" id="ARBA00022723"/>
    </source>
</evidence>
<dbReference type="CDD" id="cd18793">
    <property type="entry name" value="SF2_C_SNF"/>
    <property type="match status" value="1"/>
</dbReference>
<dbReference type="Gene3D" id="3.30.40.10">
    <property type="entry name" value="Zinc/RING finger domain, C3HC4 (zinc finger)"/>
    <property type="match status" value="1"/>
</dbReference>
<keyword evidence="5" id="KW-0347">Helicase</keyword>
<dbReference type="PROSITE" id="PS51192">
    <property type="entry name" value="HELICASE_ATP_BIND_1"/>
    <property type="match status" value="1"/>
</dbReference>
<feature type="domain" description="Helicase ATP-binding" evidence="11">
    <location>
        <begin position="328"/>
        <end position="515"/>
    </location>
</feature>
<dbReference type="GO" id="GO:0004197">
    <property type="term" value="F:cysteine-type endopeptidase activity"/>
    <property type="evidence" value="ECO:0007669"/>
    <property type="project" value="InterPro"/>
</dbReference>
<dbReference type="InterPro" id="IPR013083">
    <property type="entry name" value="Znf_RING/FYVE/PHD"/>
</dbReference>
<dbReference type="GO" id="GO:0006508">
    <property type="term" value="P:proteolysis"/>
    <property type="evidence" value="ECO:0007669"/>
    <property type="project" value="InterPro"/>
</dbReference>
<organism evidence="12 13">
    <name type="scientific">Symbiodinium natans</name>
    <dbReference type="NCBI Taxonomy" id="878477"/>
    <lineage>
        <taxon>Eukaryota</taxon>
        <taxon>Sar</taxon>
        <taxon>Alveolata</taxon>
        <taxon>Dinophyceae</taxon>
        <taxon>Suessiales</taxon>
        <taxon>Symbiodiniaceae</taxon>
        <taxon>Symbiodinium</taxon>
    </lineage>
</organism>
<dbReference type="InterPro" id="IPR001841">
    <property type="entry name" value="Znf_RING"/>
</dbReference>
<evidence type="ECO:0000256" key="4">
    <source>
        <dbReference type="ARBA" id="ARBA00022801"/>
    </source>
</evidence>